<organism evidence="10">
    <name type="scientific">Chaetomium thermophilum (strain DSM 1495 / CBS 144.50 / IMI 039719)</name>
    <name type="common">Thermochaetoides thermophila</name>
    <dbReference type="NCBI Taxonomy" id="759272"/>
    <lineage>
        <taxon>Eukaryota</taxon>
        <taxon>Fungi</taxon>
        <taxon>Dikarya</taxon>
        <taxon>Ascomycota</taxon>
        <taxon>Pezizomycotina</taxon>
        <taxon>Sordariomycetes</taxon>
        <taxon>Sordariomycetidae</taxon>
        <taxon>Sordariales</taxon>
        <taxon>Chaetomiaceae</taxon>
        <taxon>Thermochaetoides</taxon>
    </lineage>
</organism>
<accession>G0SE16</accession>
<evidence type="ECO:0000256" key="2">
    <source>
        <dbReference type="ARBA" id="ARBA00011045"/>
    </source>
</evidence>
<dbReference type="Gene3D" id="1.25.10.10">
    <property type="entry name" value="Leucine-rich Repeat Variant"/>
    <property type="match status" value="1"/>
</dbReference>
<dbReference type="InterPro" id="IPR016024">
    <property type="entry name" value="ARM-type_fold"/>
</dbReference>
<dbReference type="EMBL" id="GL988046">
    <property type="protein sequence ID" value="EGS18193.1"/>
    <property type="molecule type" value="Genomic_DNA"/>
</dbReference>
<dbReference type="eggNOG" id="KOG2160">
    <property type="taxonomic scope" value="Eukaryota"/>
</dbReference>
<dbReference type="InterPro" id="IPR011989">
    <property type="entry name" value="ARM-like"/>
</dbReference>
<dbReference type="GO" id="GO:0005783">
    <property type="term" value="C:endoplasmic reticulum"/>
    <property type="evidence" value="ECO:0007669"/>
    <property type="project" value="TreeGrafter"/>
</dbReference>
<dbReference type="Proteomes" id="UP000008066">
    <property type="component" value="Unassembled WGS sequence"/>
</dbReference>
<dbReference type="PANTHER" id="PTHR19316:SF18">
    <property type="entry name" value="HSP70-BINDING PROTEIN 1"/>
    <property type="match status" value="1"/>
</dbReference>
<sequence>MNKKLADLLRWSIENSTTSPAATQPQTTQSSDAQPMGEDRMLPEATGITVHPSDAKPERPRQLDRDILEMLFGGPSEAELMKAAIEVINDPETTLENKLIAFDNFEQLVESLDNANNLEPLGLWTPLIKLMEHEEEEIRKYAAWCVGTAVQNNIKSQERFLAMGGMKPLVGMCMREGETEGNRKKAVYAISSAVRNYQPALEELVRELKEHLGGEEEFLGKWRGKQVVATDMDLVDQICGWLKKRIAESVKA</sequence>
<dbReference type="PANTHER" id="PTHR19316">
    <property type="entry name" value="PROTEIN FOLDING REGULATOR"/>
    <property type="match status" value="1"/>
</dbReference>
<reference evidence="9 10" key="1">
    <citation type="journal article" date="2011" name="Cell">
        <title>Insight into structure and assembly of the nuclear pore complex by utilizing the genome of a eukaryotic thermophile.</title>
        <authorList>
            <person name="Amlacher S."/>
            <person name="Sarges P."/>
            <person name="Flemming D."/>
            <person name="van Noort V."/>
            <person name="Kunze R."/>
            <person name="Devos D.P."/>
            <person name="Arumugam M."/>
            <person name="Bork P."/>
            <person name="Hurt E."/>
        </authorList>
    </citation>
    <scope>NUCLEOTIDE SEQUENCE [LARGE SCALE GENOMIC DNA]</scope>
    <source>
        <strain evidence="10">DSM 1495 / CBS 144.50 / IMI 039719</strain>
    </source>
</reference>
<keyword evidence="10" id="KW-1185">Reference proteome</keyword>
<gene>
    <name evidence="9" type="ORF">CTHT_0062080</name>
</gene>
<dbReference type="STRING" id="759272.G0SE16"/>
<dbReference type="InterPro" id="IPR050693">
    <property type="entry name" value="Hsp70_NEF-Inhibitors"/>
</dbReference>
<proteinExistence type="inferred from homology"/>
<dbReference type="KEGG" id="cthr:CTHT_0062080"/>
<keyword evidence="5" id="KW-0810">Translation regulation</keyword>
<dbReference type="Pfam" id="PF08609">
    <property type="entry name" value="Fes1"/>
    <property type="match status" value="1"/>
</dbReference>
<feature type="region of interest" description="Disordered" evidence="7">
    <location>
        <begin position="1"/>
        <end position="61"/>
    </location>
</feature>
<feature type="compositionally biased region" description="Low complexity" evidence="7">
    <location>
        <begin position="16"/>
        <end position="35"/>
    </location>
</feature>
<evidence type="ECO:0000256" key="1">
    <source>
        <dbReference type="ARBA" id="ARBA00004496"/>
    </source>
</evidence>
<protein>
    <submittedName>
        <fullName evidence="9">Putative nucleotide exchange factor</fullName>
    </submittedName>
</protein>
<evidence type="ECO:0000256" key="3">
    <source>
        <dbReference type="ARBA" id="ARBA00022490"/>
    </source>
</evidence>
<dbReference type="GO" id="GO:0006417">
    <property type="term" value="P:regulation of translation"/>
    <property type="evidence" value="ECO:0007669"/>
    <property type="project" value="UniProtKB-KW"/>
</dbReference>
<keyword evidence="3" id="KW-0963">Cytoplasm</keyword>
<dbReference type="HOGENOM" id="CLU_084507_0_0_1"/>
<comment type="function">
    <text evidence="6">Functions as a nucleotide exchange factor (NEF) for Hsp70 chaperones which accelerates the release of ADP. Required for fully efficient Hsp70-mediated folding of proteins.</text>
</comment>
<evidence type="ECO:0000256" key="7">
    <source>
        <dbReference type="SAM" id="MobiDB-lite"/>
    </source>
</evidence>
<keyword evidence="4" id="KW-0677">Repeat</keyword>
<comment type="subcellular location">
    <subcellularLocation>
        <location evidence="1">Cytoplasm</location>
    </subcellularLocation>
</comment>
<dbReference type="InterPro" id="IPR013918">
    <property type="entry name" value="Nucleotide_exch_fac_Fes1"/>
</dbReference>
<dbReference type="AlphaFoldDB" id="G0SE16"/>
<dbReference type="GO" id="GO:0000774">
    <property type="term" value="F:adenyl-nucleotide exchange factor activity"/>
    <property type="evidence" value="ECO:0007669"/>
    <property type="project" value="TreeGrafter"/>
</dbReference>
<comment type="similarity">
    <text evidence="2">Belongs to the FES1 family.</text>
</comment>
<dbReference type="OrthoDB" id="10250458at2759"/>
<dbReference type="GeneID" id="18260246"/>
<evidence type="ECO:0000313" key="10">
    <source>
        <dbReference type="Proteomes" id="UP000008066"/>
    </source>
</evidence>
<evidence type="ECO:0000313" key="9">
    <source>
        <dbReference type="EMBL" id="EGS18193.1"/>
    </source>
</evidence>
<name>G0SE16_CHATD</name>
<dbReference type="RefSeq" id="XP_006696524.1">
    <property type="nucleotide sequence ID" value="XM_006696461.1"/>
</dbReference>
<dbReference type="SUPFAM" id="SSF48371">
    <property type="entry name" value="ARM repeat"/>
    <property type="match status" value="1"/>
</dbReference>
<dbReference type="FunFam" id="1.25.10.10:FF:000434">
    <property type="entry name" value="Hsp70 nucleotide exchange factor fes1"/>
    <property type="match status" value="1"/>
</dbReference>
<evidence type="ECO:0000256" key="5">
    <source>
        <dbReference type="ARBA" id="ARBA00022845"/>
    </source>
</evidence>
<evidence type="ECO:0000259" key="8">
    <source>
        <dbReference type="Pfam" id="PF08609"/>
    </source>
</evidence>
<feature type="domain" description="Nucleotide exchange factor Fes1" evidence="8">
    <location>
        <begin position="5"/>
        <end position="118"/>
    </location>
</feature>
<evidence type="ECO:0000256" key="6">
    <source>
        <dbReference type="ARBA" id="ARBA00024912"/>
    </source>
</evidence>
<evidence type="ECO:0000256" key="4">
    <source>
        <dbReference type="ARBA" id="ARBA00022737"/>
    </source>
</evidence>